<evidence type="ECO:0000313" key="8">
    <source>
        <dbReference type="EMBL" id="QDS98930.1"/>
    </source>
</evidence>
<feature type="region of interest" description="Disordered" evidence="6">
    <location>
        <begin position="389"/>
        <end position="425"/>
    </location>
</feature>
<comment type="similarity">
    <text evidence="2">Belongs to the autoinducer-2 exporter (AI-2E) (TC 2.A.86) family.</text>
</comment>
<feature type="transmembrane region" description="Helical" evidence="7">
    <location>
        <begin position="275"/>
        <end position="293"/>
    </location>
</feature>
<comment type="subcellular location">
    <subcellularLocation>
        <location evidence="1">Membrane</location>
        <topology evidence="1">Multi-pass membrane protein</topology>
    </subcellularLocation>
</comment>
<evidence type="ECO:0000256" key="2">
    <source>
        <dbReference type="ARBA" id="ARBA00009773"/>
    </source>
</evidence>
<dbReference type="AlphaFoldDB" id="A0A517MVM7"/>
<feature type="compositionally biased region" description="Basic and acidic residues" evidence="6">
    <location>
        <begin position="392"/>
        <end position="401"/>
    </location>
</feature>
<evidence type="ECO:0000256" key="4">
    <source>
        <dbReference type="ARBA" id="ARBA00022989"/>
    </source>
</evidence>
<keyword evidence="4 7" id="KW-1133">Transmembrane helix</keyword>
<evidence type="ECO:0000313" key="9">
    <source>
        <dbReference type="Proteomes" id="UP000319852"/>
    </source>
</evidence>
<evidence type="ECO:0000256" key="6">
    <source>
        <dbReference type="SAM" id="MobiDB-lite"/>
    </source>
</evidence>
<feature type="compositionally biased region" description="Basic residues" evidence="6">
    <location>
        <begin position="415"/>
        <end position="425"/>
    </location>
</feature>
<keyword evidence="5 7" id="KW-0472">Membrane</keyword>
<evidence type="ECO:0000256" key="3">
    <source>
        <dbReference type="ARBA" id="ARBA00022692"/>
    </source>
</evidence>
<dbReference type="GO" id="GO:0016020">
    <property type="term" value="C:membrane"/>
    <property type="evidence" value="ECO:0007669"/>
    <property type="project" value="UniProtKB-SubCell"/>
</dbReference>
<evidence type="ECO:0000256" key="7">
    <source>
        <dbReference type="SAM" id="Phobius"/>
    </source>
</evidence>
<keyword evidence="3 7" id="KW-0812">Transmembrane</keyword>
<organism evidence="8 9">
    <name type="scientific">Adhaeretor mobilis</name>
    <dbReference type="NCBI Taxonomy" id="1930276"/>
    <lineage>
        <taxon>Bacteria</taxon>
        <taxon>Pseudomonadati</taxon>
        <taxon>Planctomycetota</taxon>
        <taxon>Planctomycetia</taxon>
        <taxon>Pirellulales</taxon>
        <taxon>Lacipirellulaceae</taxon>
        <taxon>Adhaeretor</taxon>
    </lineage>
</organism>
<sequence length="425" mass="46346">MPRVVSFIVLVAILLLIGSMFFRVMLQFVVPLFLASVLVVVFKPLHEWIQKRLPGKPKVAALATTAVILVSVLGPATWLGMNSYREFNDQWGFLIERDHEAPEATKQRNELIAMLEERGGHLLDWYKETLGQPLDTKKLLPQVSFWGLGTITSGLHLVISLLFGVAIMVLALYYFLVDGDAMIETLMRLSPLDDDYERELLDKFANVSRAVVLASLLSAVAQGILAGIGYYFVLDTDAPVFLLTAATMALAIVPFVGAAAVWLPTCLWLYFIDERLGAAVGLGIYGAAIVSSADNLVKPYVLHGQSNLHPLLALLSVLGGVQVLGPIGILVGPMLVAFIQALLNMLNKELRLMSNEPNKQESEYLAANPAVAVQAEAAAFEADALLGSLGRNKHETKKEPDQATGTQQPPAKQVPKGKKKRRGKK</sequence>
<accession>A0A517MVM7</accession>
<feature type="transmembrane region" description="Helical" evidence="7">
    <location>
        <begin position="28"/>
        <end position="46"/>
    </location>
</feature>
<gene>
    <name evidence="8" type="ORF">HG15A2_22180</name>
</gene>
<dbReference type="KEGG" id="amob:HG15A2_22180"/>
<feature type="transmembrane region" description="Helical" evidence="7">
    <location>
        <begin position="58"/>
        <end position="81"/>
    </location>
</feature>
<dbReference type="PANTHER" id="PTHR21716:SF4">
    <property type="entry name" value="TRANSMEMBRANE PROTEIN 245"/>
    <property type="match status" value="1"/>
</dbReference>
<feature type="transmembrane region" description="Helical" evidence="7">
    <location>
        <begin position="210"/>
        <end position="234"/>
    </location>
</feature>
<dbReference type="EMBL" id="CP036263">
    <property type="protein sequence ID" value="QDS98930.1"/>
    <property type="molecule type" value="Genomic_DNA"/>
</dbReference>
<feature type="transmembrane region" description="Helical" evidence="7">
    <location>
        <begin position="5"/>
        <end position="22"/>
    </location>
</feature>
<dbReference type="InterPro" id="IPR002549">
    <property type="entry name" value="AI-2E-like"/>
</dbReference>
<feature type="transmembrane region" description="Helical" evidence="7">
    <location>
        <begin position="313"/>
        <end position="343"/>
    </location>
</feature>
<dbReference type="Proteomes" id="UP000319852">
    <property type="component" value="Chromosome"/>
</dbReference>
<proteinExistence type="inferred from homology"/>
<reference evidence="8 9" key="1">
    <citation type="submission" date="2019-02" db="EMBL/GenBank/DDBJ databases">
        <title>Deep-cultivation of Planctomycetes and their phenomic and genomic characterization uncovers novel biology.</title>
        <authorList>
            <person name="Wiegand S."/>
            <person name="Jogler M."/>
            <person name="Boedeker C."/>
            <person name="Pinto D."/>
            <person name="Vollmers J."/>
            <person name="Rivas-Marin E."/>
            <person name="Kohn T."/>
            <person name="Peeters S.H."/>
            <person name="Heuer A."/>
            <person name="Rast P."/>
            <person name="Oberbeckmann S."/>
            <person name="Bunk B."/>
            <person name="Jeske O."/>
            <person name="Meyerdierks A."/>
            <person name="Storesund J.E."/>
            <person name="Kallscheuer N."/>
            <person name="Luecker S."/>
            <person name="Lage O.M."/>
            <person name="Pohl T."/>
            <person name="Merkel B.J."/>
            <person name="Hornburger P."/>
            <person name="Mueller R.-W."/>
            <person name="Bruemmer F."/>
            <person name="Labrenz M."/>
            <person name="Spormann A.M."/>
            <person name="Op den Camp H."/>
            <person name="Overmann J."/>
            <person name="Amann R."/>
            <person name="Jetten M.S.M."/>
            <person name="Mascher T."/>
            <person name="Medema M.H."/>
            <person name="Devos D.P."/>
            <person name="Kaster A.-K."/>
            <person name="Ovreas L."/>
            <person name="Rohde M."/>
            <person name="Galperin M.Y."/>
            <person name="Jogler C."/>
        </authorList>
    </citation>
    <scope>NUCLEOTIDE SEQUENCE [LARGE SCALE GENOMIC DNA]</scope>
    <source>
        <strain evidence="8 9">HG15A2</strain>
    </source>
</reference>
<dbReference type="RefSeq" id="WP_218932480.1">
    <property type="nucleotide sequence ID" value="NZ_CP036263.1"/>
</dbReference>
<keyword evidence="9" id="KW-1185">Reference proteome</keyword>
<feature type="transmembrane region" description="Helical" evidence="7">
    <location>
        <begin position="240"/>
        <end position="263"/>
    </location>
</feature>
<dbReference type="Pfam" id="PF01594">
    <property type="entry name" value="AI-2E_transport"/>
    <property type="match status" value="1"/>
</dbReference>
<evidence type="ECO:0000256" key="1">
    <source>
        <dbReference type="ARBA" id="ARBA00004141"/>
    </source>
</evidence>
<name>A0A517MVM7_9BACT</name>
<evidence type="ECO:0000256" key="5">
    <source>
        <dbReference type="ARBA" id="ARBA00023136"/>
    </source>
</evidence>
<feature type="transmembrane region" description="Helical" evidence="7">
    <location>
        <begin position="155"/>
        <end position="177"/>
    </location>
</feature>
<protein>
    <submittedName>
        <fullName evidence="8">Putative inner membrane protein</fullName>
    </submittedName>
</protein>
<dbReference type="PANTHER" id="PTHR21716">
    <property type="entry name" value="TRANSMEMBRANE PROTEIN"/>
    <property type="match status" value="1"/>
</dbReference>